<evidence type="ECO:0000313" key="2">
    <source>
        <dbReference type="EMBL" id="SPD10852.1"/>
    </source>
</evidence>
<dbReference type="SUPFAM" id="SSF52335">
    <property type="entry name" value="Methylglyoxal synthase-like"/>
    <property type="match status" value="1"/>
</dbReference>
<dbReference type="GO" id="GO:0003937">
    <property type="term" value="F:IMP cyclohydrolase activity"/>
    <property type="evidence" value="ECO:0007669"/>
    <property type="project" value="InterPro"/>
</dbReference>
<dbReference type="InterPro" id="IPR036914">
    <property type="entry name" value="MGS-like_dom_sf"/>
</dbReference>
<dbReference type="GO" id="GO:0006189">
    <property type="term" value="P:'de novo' IMP biosynthetic process"/>
    <property type="evidence" value="ECO:0007669"/>
    <property type="project" value="TreeGrafter"/>
</dbReference>
<dbReference type="GO" id="GO:0004643">
    <property type="term" value="F:phosphoribosylaminoimidazolecarboxamide formyltransferase activity"/>
    <property type="evidence" value="ECO:0007669"/>
    <property type="project" value="InterPro"/>
</dbReference>
<sequence length="266" mass="29635">MEALNKHGIGTFDVVVVNLYPFYDKVTSIGGIEFEDGIENIDIGGPAMIRAAAKNNKDVLVVVDPNDYPLLVEFLKGGGDDQHFRRRLAWKAFQHVASYDSAVAEWLWKQTSGISKSSADYDKFPPSLTVPLECISSLRYGENPHQKAAFYVDKRLAEVNAGGIATSIQHHGKDWELGSVTLFMDLIYSGAVSQGGDYAMCWTPSSRKVLEVKSFYNLLLLIHEKVFPWKSVWKPTVPSKVSFFLWTAALGRVLTTDNLWKQVDGG</sequence>
<dbReference type="PANTHER" id="PTHR11692">
    <property type="entry name" value="BIFUNCTIONAL PURINE BIOSYNTHESIS PROTEIN PURH"/>
    <property type="match status" value="1"/>
</dbReference>
<dbReference type="InterPro" id="IPR024051">
    <property type="entry name" value="AICAR_Tfase_dup_dom_sf"/>
</dbReference>
<dbReference type="Pfam" id="PF13966">
    <property type="entry name" value="zf-RVT"/>
    <property type="match status" value="1"/>
</dbReference>
<dbReference type="GO" id="GO:0005829">
    <property type="term" value="C:cytosol"/>
    <property type="evidence" value="ECO:0007669"/>
    <property type="project" value="TreeGrafter"/>
</dbReference>
<reference evidence="2" key="1">
    <citation type="submission" date="2018-02" db="EMBL/GenBank/DDBJ databases">
        <authorList>
            <person name="Cohen D.B."/>
            <person name="Kent A.D."/>
        </authorList>
    </citation>
    <scope>NUCLEOTIDE SEQUENCE</scope>
</reference>
<dbReference type="Pfam" id="PF01808">
    <property type="entry name" value="AICARFT_IMPCHas"/>
    <property type="match status" value="1"/>
</dbReference>
<organism evidence="2">
    <name type="scientific">Fagus sylvatica</name>
    <name type="common">Beechnut</name>
    <dbReference type="NCBI Taxonomy" id="28930"/>
    <lineage>
        <taxon>Eukaryota</taxon>
        <taxon>Viridiplantae</taxon>
        <taxon>Streptophyta</taxon>
        <taxon>Embryophyta</taxon>
        <taxon>Tracheophyta</taxon>
        <taxon>Spermatophyta</taxon>
        <taxon>Magnoliopsida</taxon>
        <taxon>eudicotyledons</taxon>
        <taxon>Gunneridae</taxon>
        <taxon>Pentapetalae</taxon>
        <taxon>rosids</taxon>
        <taxon>fabids</taxon>
        <taxon>Fagales</taxon>
        <taxon>Fagaceae</taxon>
        <taxon>Fagus</taxon>
    </lineage>
</organism>
<accession>A0A2N9HF89</accession>
<protein>
    <recommendedName>
        <fullName evidence="1">Reverse transcriptase zinc-binding domain-containing protein</fullName>
    </recommendedName>
</protein>
<proteinExistence type="predicted"/>
<dbReference type="InterPro" id="IPR002695">
    <property type="entry name" value="PurH-like"/>
</dbReference>
<dbReference type="InterPro" id="IPR016193">
    <property type="entry name" value="Cytidine_deaminase-like"/>
</dbReference>
<dbReference type="Gene3D" id="3.40.140.20">
    <property type="match status" value="1"/>
</dbReference>
<dbReference type="AlphaFoldDB" id="A0A2N9HF89"/>
<dbReference type="Gene3D" id="3.40.50.1380">
    <property type="entry name" value="Methylglyoxal synthase-like domain"/>
    <property type="match status" value="1"/>
</dbReference>
<name>A0A2N9HF89_FAGSY</name>
<dbReference type="InterPro" id="IPR026960">
    <property type="entry name" value="RVT-Znf"/>
</dbReference>
<dbReference type="SMART" id="SM00798">
    <property type="entry name" value="AICARFT_IMPCHas"/>
    <property type="match status" value="1"/>
</dbReference>
<dbReference type="SUPFAM" id="SSF53927">
    <property type="entry name" value="Cytidine deaminase-like"/>
    <property type="match status" value="1"/>
</dbReference>
<evidence type="ECO:0000259" key="1">
    <source>
        <dbReference type="Pfam" id="PF13966"/>
    </source>
</evidence>
<feature type="domain" description="Reverse transcriptase zinc-binding" evidence="1">
    <location>
        <begin position="212"/>
        <end position="261"/>
    </location>
</feature>
<dbReference type="EMBL" id="OIVN01003382">
    <property type="protein sequence ID" value="SPD10852.1"/>
    <property type="molecule type" value="Genomic_DNA"/>
</dbReference>
<dbReference type="PANTHER" id="PTHR11692:SF0">
    <property type="entry name" value="BIFUNCTIONAL PURINE BIOSYNTHESIS PROTEIN ATIC"/>
    <property type="match status" value="1"/>
</dbReference>
<gene>
    <name evidence="2" type="ORF">FSB_LOCUS38734</name>
</gene>
<dbReference type="CDD" id="cd01421">
    <property type="entry name" value="IMPCH"/>
    <property type="match status" value="1"/>
</dbReference>